<evidence type="ECO:0000256" key="1">
    <source>
        <dbReference type="SAM" id="MobiDB-lite"/>
    </source>
</evidence>
<evidence type="ECO:0000313" key="3">
    <source>
        <dbReference type="EMBL" id="WGW14163.1"/>
    </source>
</evidence>
<gene>
    <name evidence="3" type="ORF">LWF01_18750</name>
</gene>
<dbReference type="Proteomes" id="UP001209083">
    <property type="component" value="Chromosome"/>
</dbReference>
<feature type="compositionally biased region" description="Low complexity" evidence="1">
    <location>
        <begin position="451"/>
        <end position="462"/>
    </location>
</feature>
<dbReference type="Pfam" id="PF02720">
    <property type="entry name" value="DUF222"/>
    <property type="match status" value="1"/>
</dbReference>
<evidence type="ECO:0000259" key="2">
    <source>
        <dbReference type="Pfam" id="PF02720"/>
    </source>
</evidence>
<proteinExistence type="predicted"/>
<dbReference type="EMBL" id="CP090958">
    <property type="protein sequence ID" value="WGW14163.1"/>
    <property type="molecule type" value="Genomic_DNA"/>
</dbReference>
<organism evidence="3 4">
    <name type="scientific">Saxibacter everestensis</name>
    <dbReference type="NCBI Taxonomy" id="2909229"/>
    <lineage>
        <taxon>Bacteria</taxon>
        <taxon>Bacillati</taxon>
        <taxon>Actinomycetota</taxon>
        <taxon>Actinomycetes</taxon>
        <taxon>Micrococcales</taxon>
        <taxon>Brevibacteriaceae</taxon>
        <taxon>Saxibacter</taxon>
    </lineage>
</organism>
<dbReference type="InterPro" id="IPR003870">
    <property type="entry name" value="DUF222"/>
</dbReference>
<feature type="compositionally biased region" description="Pro residues" evidence="1">
    <location>
        <begin position="528"/>
        <end position="537"/>
    </location>
</feature>
<feature type="compositionally biased region" description="Basic and acidic residues" evidence="1">
    <location>
        <begin position="491"/>
        <end position="517"/>
    </location>
</feature>
<evidence type="ECO:0000313" key="4">
    <source>
        <dbReference type="Proteomes" id="UP001209083"/>
    </source>
</evidence>
<feature type="domain" description="DUF222" evidence="2">
    <location>
        <begin position="52"/>
        <end position="360"/>
    </location>
</feature>
<accession>A0ABY8QZ15</accession>
<reference evidence="3 4" key="1">
    <citation type="submission" date="2023-05" db="EMBL/GenBank/DDBJ databases">
        <title>Lithophilousrod everest ZFBP1038 complete genpme.</title>
        <authorList>
            <person name="Tian M."/>
        </authorList>
    </citation>
    <scope>NUCLEOTIDE SEQUENCE [LARGE SCALE GENOMIC DNA]</scope>
    <source>
        <strain evidence="3 4">ZFBP1038</strain>
    </source>
</reference>
<feature type="region of interest" description="Disordered" evidence="1">
    <location>
        <begin position="418"/>
        <end position="537"/>
    </location>
</feature>
<name>A0ABY8QZ15_9MICO</name>
<sequence>MDEADAGNAADVLAAARTLSGVLGRSTAAVVGGWDRNSRRTVLTTLDDLAGQIELHRSRVIAAEEKTRDWAADGEPNIASWLGRHSRTGYGKAKADLALARTLDELPAVGEALDTGQLSSEHARVISRQFEHASEVQRETLTSAQGQAELLQSAKHADAGAFGKALRQRMAGIDREKLQRDHDAVRQRRYARLSRRNGGVFLEALVDPLAGQYLETALNAASPRPAAGDERTRDQLCADALTTLAKTLLDHGDFKPGGHIRPHVMITLSREQWATWKTAPNTDSADPPAAPMADADRAAAGGSGPVMGNTVPIPPTELDLILCDSILMRAVLDADDQPINLGRDVRTFSHALRKALQLRDGHCAWPACGMPAHFTDGHHIDEWKADQGLTSIDNGILFCSFHHHRVHATGTIITSIPGGYRFTTRDGTPIGDHNFQQRHSRNNSGSGSGSGRNDSASGNGRNDSASGTNRQRRHRGGPADRGSPNEPTRWTTHERPRRPAPEHVTHPHPGTTRERMSSRHQHHTDPGTDPPIELPLE</sequence>
<dbReference type="RefSeq" id="WP_349640961.1">
    <property type="nucleotide sequence ID" value="NZ_CP090958.1"/>
</dbReference>
<keyword evidence="4" id="KW-1185">Reference proteome</keyword>
<protein>
    <submittedName>
        <fullName evidence="3">DUF222 domain-containing protein</fullName>
    </submittedName>
</protein>